<dbReference type="PANTHER" id="PTHR24067">
    <property type="entry name" value="UBIQUITIN-CONJUGATING ENZYME E2"/>
    <property type="match status" value="1"/>
</dbReference>
<dbReference type="GO" id="GO:0005524">
    <property type="term" value="F:ATP binding"/>
    <property type="evidence" value="ECO:0007669"/>
    <property type="project" value="UniProtKB-UniRule"/>
</dbReference>
<dbReference type="InterPro" id="IPR016135">
    <property type="entry name" value="UBQ-conjugating_enzyme/RWD"/>
</dbReference>
<protein>
    <recommendedName>
        <fullName evidence="1">E2 ubiquitin-conjugating enzyme</fullName>
        <ecNumber evidence="1">2.3.2.23</ecNumber>
    </recommendedName>
</protein>
<reference evidence="10 11" key="1">
    <citation type="journal article" date="2019" name="Sci. Rep.">
        <title>Nanopore sequencing improves the draft genome of the human pathogenic amoeba Naegleria fowleri.</title>
        <authorList>
            <person name="Liechti N."/>
            <person name="Schurch N."/>
            <person name="Bruggmann R."/>
            <person name="Wittwer M."/>
        </authorList>
    </citation>
    <scope>NUCLEOTIDE SEQUENCE [LARGE SCALE GENOMIC DNA]</scope>
    <source>
        <strain evidence="10 11">ATCC 30894</strain>
    </source>
</reference>
<keyword evidence="11" id="KW-1185">Reference proteome</keyword>
<dbReference type="SMART" id="SM00212">
    <property type="entry name" value="UBCc"/>
    <property type="match status" value="1"/>
</dbReference>
<evidence type="ECO:0000256" key="8">
    <source>
        <dbReference type="SAM" id="MobiDB-lite"/>
    </source>
</evidence>
<feature type="compositionally biased region" description="Basic and acidic residues" evidence="8">
    <location>
        <begin position="195"/>
        <end position="206"/>
    </location>
</feature>
<dbReference type="VEuPathDB" id="AmoebaDB:NfTy_085470"/>
<comment type="caution">
    <text evidence="10">The sequence shown here is derived from an EMBL/GenBank/DDBJ whole genome shotgun (WGS) entry which is preliminary data.</text>
</comment>
<evidence type="ECO:0000259" key="9">
    <source>
        <dbReference type="PROSITE" id="PS50127"/>
    </source>
</evidence>
<feature type="active site" description="Glycyl thioester intermediate" evidence="6">
    <location>
        <position position="93"/>
    </location>
</feature>
<evidence type="ECO:0000256" key="4">
    <source>
        <dbReference type="ARBA" id="ARBA00022786"/>
    </source>
</evidence>
<evidence type="ECO:0000313" key="10">
    <source>
        <dbReference type="EMBL" id="KAF0976137.1"/>
    </source>
</evidence>
<keyword evidence="3 7" id="KW-0547">Nucleotide-binding</keyword>
<evidence type="ECO:0000256" key="7">
    <source>
        <dbReference type="RuleBase" id="RU362109"/>
    </source>
</evidence>
<dbReference type="PROSITE" id="PS00183">
    <property type="entry name" value="UBC_1"/>
    <property type="match status" value="1"/>
</dbReference>
<dbReference type="OrthoDB" id="9978460at2759"/>
<evidence type="ECO:0000256" key="6">
    <source>
        <dbReference type="PROSITE-ProRule" id="PRU10133"/>
    </source>
</evidence>
<dbReference type="CDD" id="cd23805">
    <property type="entry name" value="UBCc_UBE2T"/>
    <property type="match status" value="1"/>
</dbReference>
<dbReference type="EMBL" id="VFQX01000041">
    <property type="protein sequence ID" value="KAF0976137.1"/>
    <property type="molecule type" value="Genomic_DNA"/>
</dbReference>
<keyword evidence="5 7" id="KW-0067">ATP-binding</keyword>
<feature type="compositionally biased region" description="Acidic residues" evidence="8">
    <location>
        <begin position="214"/>
        <end position="224"/>
    </location>
</feature>
<dbReference type="GO" id="GO:0061631">
    <property type="term" value="F:ubiquitin conjugating enzyme activity"/>
    <property type="evidence" value="ECO:0007669"/>
    <property type="project" value="UniProtKB-EC"/>
</dbReference>
<proteinExistence type="inferred from homology"/>
<gene>
    <name evidence="10" type="ORF">FDP41_004812</name>
</gene>
<evidence type="ECO:0000256" key="1">
    <source>
        <dbReference type="ARBA" id="ARBA00012486"/>
    </source>
</evidence>
<evidence type="ECO:0000256" key="5">
    <source>
        <dbReference type="ARBA" id="ARBA00022840"/>
    </source>
</evidence>
<dbReference type="AlphaFoldDB" id="A0A6A5BGW0"/>
<dbReference type="PROSITE" id="PS50127">
    <property type="entry name" value="UBC_2"/>
    <property type="match status" value="1"/>
</dbReference>
<dbReference type="RefSeq" id="XP_044560850.1">
    <property type="nucleotide sequence ID" value="XM_044708268.1"/>
</dbReference>
<feature type="compositionally biased region" description="Polar residues" evidence="8">
    <location>
        <begin position="185"/>
        <end position="194"/>
    </location>
</feature>
<comment type="similarity">
    <text evidence="7">Belongs to the ubiquitin-conjugating enzyme family.</text>
</comment>
<organism evidence="10 11">
    <name type="scientific">Naegleria fowleri</name>
    <name type="common">Brain eating amoeba</name>
    <dbReference type="NCBI Taxonomy" id="5763"/>
    <lineage>
        <taxon>Eukaryota</taxon>
        <taxon>Discoba</taxon>
        <taxon>Heterolobosea</taxon>
        <taxon>Tetramitia</taxon>
        <taxon>Eutetramitia</taxon>
        <taxon>Vahlkampfiidae</taxon>
        <taxon>Naegleria</taxon>
    </lineage>
</organism>
<dbReference type="InterPro" id="IPR000608">
    <property type="entry name" value="UBC"/>
</dbReference>
<dbReference type="GeneID" id="68112030"/>
<feature type="domain" description="UBC core" evidence="9">
    <location>
        <begin position="8"/>
        <end position="159"/>
    </location>
</feature>
<keyword evidence="2" id="KW-0808">Transferase</keyword>
<evidence type="ECO:0000256" key="2">
    <source>
        <dbReference type="ARBA" id="ARBA00022679"/>
    </source>
</evidence>
<evidence type="ECO:0000313" key="11">
    <source>
        <dbReference type="Proteomes" id="UP000444721"/>
    </source>
</evidence>
<dbReference type="InterPro" id="IPR023313">
    <property type="entry name" value="UBQ-conjugating_AS"/>
</dbReference>
<dbReference type="InterPro" id="IPR050113">
    <property type="entry name" value="Ub_conjugating_enzyme"/>
</dbReference>
<dbReference type="OMA" id="ENTHENM"/>
<dbReference type="SUPFAM" id="SSF54495">
    <property type="entry name" value="UBC-like"/>
    <property type="match status" value="1"/>
</dbReference>
<dbReference type="Gene3D" id="3.10.110.10">
    <property type="entry name" value="Ubiquitin Conjugating Enzyme"/>
    <property type="match status" value="1"/>
</dbReference>
<dbReference type="VEuPathDB" id="AmoebaDB:NF0096800"/>
<name>A0A6A5BGW0_NAEFO</name>
<accession>A0A6A5BGW0</accession>
<feature type="region of interest" description="Disordered" evidence="8">
    <location>
        <begin position="177"/>
        <end position="236"/>
    </location>
</feature>
<sequence>MSSQTSMMRLTRMKGELQLLMNQPPHGIAAYPKSEDSIDILEAKIQGTQGTPYENGEFVLEITIPDRYPTLPPNVRFITRIYHPNIDSGGRICLDLLNMPPKGGWKPSINLSTLLASIKLLMDEPNGDDGLMADITEQFRNNRPLFEKTAREWTKKYALTDNNNNDQSLTLQEENITENGDSHFNHSTAVTSSTKSKEAKVRKSVEDNSSDSSSSDDDDSDEEDHSSKSTKQKRESSKFLVFNVKCCNC</sequence>
<keyword evidence="4 7" id="KW-0833">Ubl conjugation pathway</keyword>
<evidence type="ECO:0000256" key="3">
    <source>
        <dbReference type="ARBA" id="ARBA00022741"/>
    </source>
</evidence>
<dbReference type="EC" id="2.3.2.23" evidence="1"/>
<dbReference type="VEuPathDB" id="AmoebaDB:FDP41_004812"/>
<dbReference type="FunFam" id="3.10.110.10:FF:000041">
    <property type="entry name" value="Ubiquitin-conjugating enzyme E2 T"/>
    <property type="match status" value="1"/>
</dbReference>
<dbReference type="Proteomes" id="UP000444721">
    <property type="component" value="Unassembled WGS sequence"/>
</dbReference>
<dbReference type="Pfam" id="PF00179">
    <property type="entry name" value="UQ_con"/>
    <property type="match status" value="1"/>
</dbReference>